<sequence>MVQFGENSAQNSGQNAENKFAEEDRSTGHGADSLTPASSGSSSRSASDQPCLSLARSPARSDARNASTPCASPAPSASAWSTGGSSTPAHSAAGGSASHSAIPQTTGSSAPSSHAYPADSAAASVSAPGSYTARLPVTNPVEPAVSLPRPNTHASRGIVKPKEYKDGTIRWILSASLEEPANLDDALASTNWKEAMDAEYGALLMNKTLKLVPPRHGTNIIYYRSIYMVKRKSDGSIDRYKARLVTKGFKQRYGIDYEDTFSPVVKIATIRLVLSVAVSRGWSLRQLDVKNVFLHGVLEEEVYMKQPPGYEDKHKPSYVCKLDKALYGLKQAPRAWYSRLSSQLLSLGFVASKSDMSLFIYRKSSVTIFMLINVDDIIVASSSQAATDALLKDLSKEFALKDIGDLHYFLGMEHWESKALKSRSSPSSLDGPKDKLSSLSASSSFDADSSDAADHELQGGELLVVAVATEGFLRLGLLLPISYSSVEMLLVRADS</sequence>
<evidence type="ECO:0000313" key="4">
    <source>
        <dbReference type="Proteomes" id="UP001231189"/>
    </source>
</evidence>
<feature type="compositionally biased region" description="Polar residues" evidence="1">
    <location>
        <begin position="1"/>
        <end position="17"/>
    </location>
</feature>
<dbReference type="InterPro" id="IPR013103">
    <property type="entry name" value="RVT_2"/>
</dbReference>
<dbReference type="AlphaFoldDB" id="A0AAD8R1I5"/>
<keyword evidence="4" id="KW-1185">Reference proteome</keyword>
<dbReference type="PANTHER" id="PTHR43383:SF2">
    <property type="entry name" value="AMIDOHYDROLASE 2 FAMILY PROTEIN"/>
    <property type="match status" value="1"/>
</dbReference>
<feature type="compositionally biased region" description="Low complexity" evidence="1">
    <location>
        <begin position="31"/>
        <end position="47"/>
    </location>
</feature>
<feature type="domain" description="Reverse transcriptase Ty1/copia-type" evidence="2">
    <location>
        <begin position="206"/>
        <end position="414"/>
    </location>
</feature>
<name>A0AAD8R1I5_LOLMU</name>
<accession>A0AAD8R1I5</accession>
<dbReference type="EMBL" id="JAUUTY010000007">
    <property type="protein sequence ID" value="KAK1612117.1"/>
    <property type="molecule type" value="Genomic_DNA"/>
</dbReference>
<dbReference type="Proteomes" id="UP001231189">
    <property type="component" value="Unassembled WGS sequence"/>
</dbReference>
<dbReference type="PANTHER" id="PTHR43383">
    <property type="entry name" value="NODULIN 6"/>
    <property type="match status" value="1"/>
</dbReference>
<evidence type="ECO:0000256" key="1">
    <source>
        <dbReference type="SAM" id="MobiDB-lite"/>
    </source>
</evidence>
<protein>
    <recommendedName>
        <fullName evidence="2">Reverse transcriptase Ty1/copia-type domain-containing protein</fullName>
    </recommendedName>
</protein>
<feature type="compositionally biased region" description="Low complexity" evidence="1">
    <location>
        <begin position="66"/>
        <end position="101"/>
    </location>
</feature>
<comment type="caution">
    <text evidence="3">The sequence shown here is derived from an EMBL/GenBank/DDBJ whole genome shotgun (WGS) entry which is preliminary data.</text>
</comment>
<gene>
    <name evidence="3" type="ORF">QYE76_035790</name>
</gene>
<proteinExistence type="predicted"/>
<organism evidence="3 4">
    <name type="scientific">Lolium multiflorum</name>
    <name type="common">Italian ryegrass</name>
    <name type="synonym">Lolium perenne subsp. multiflorum</name>
    <dbReference type="NCBI Taxonomy" id="4521"/>
    <lineage>
        <taxon>Eukaryota</taxon>
        <taxon>Viridiplantae</taxon>
        <taxon>Streptophyta</taxon>
        <taxon>Embryophyta</taxon>
        <taxon>Tracheophyta</taxon>
        <taxon>Spermatophyta</taxon>
        <taxon>Magnoliopsida</taxon>
        <taxon>Liliopsida</taxon>
        <taxon>Poales</taxon>
        <taxon>Poaceae</taxon>
        <taxon>BOP clade</taxon>
        <taxon>Pooideae</taxon>
        <taxon>Poodae</taxon>
        <taxon>Poeae</taxon>
        <taxon>Poeae Chloroplast Group 2 (Poeae type)</taxon>
        <taxon>Loliodinae</taxon>
        <taxon>Loliinae</taxon>
        <taxon>Lolium</taxon>
    </lineage>
</organism>
<evidence type="ECO:0000259" key="2">
    <source>
        <dbReference type="Pfam" id="PF07727"/>
    </source>
</evidence>
<feature type="region of interest" description="Disordered" evidence="1">
    <location>
        <begin position="1"/>
        <end position="116"/>
    </location>
</feature>
<evidence type="ECO:0000313" key="3">
    <source>
        <dbReference type="EMBL" id="KAK1612117.1"/>
    </source>
</evidence>
<dbReference type="Pfam" id="PF07727">
    <property type="entry name" value="RVT_2"/>
    <property type="match status" value="1"/>
</dbReference>
<reference evidence="3" key="1">
    <citation type="submission" date="2023-07" db="EMBL/GenBank/DDBJ databases">
        <title>A chromosome-level genome assembly of Lolium multiflorum.</title>
        <authorList>
            <person name="Chen Y."/>
            <person name="Copetti D."/>
            <person name="Kolliker R."/>
            <person name="Studer B."/>
        </authorList>
    </citation>
    <scope>NUCLEOTIDE SEQUENCE</scope>
    <source>
        <strain evidence="3">02402/16</strain>
        <tissue evidence="3">Leaf</tissue>
    </source>
</reference>
<dbReference type="SUPFAM" id="SSF56672">
    <property type="entry name" value="DNA/RNA polymerases"/>
    <property type="match status" value="1"/>
</dbReference>
<dbReference type="InterPro" id="IPR043502">
    <property type="entry name" value="DNA/RNA_pol_sf"/>
</dbReference>